<accession>A0ABW5X296</accession>
<dbReference type="Proteomes" id="UP001597438">
    <property type="component" value="Unassembled WGS sequence"/>
</dbReference>
<evidence type="ECO:0000313" key="2">
    <source>
        <dbReference type="Proteomes" id="UP001597438"/>
    </source>
</evidence>
<proteinExistence type="predicted"/>
<protein>
    <recommendedName>
        <fullName evidence="3">Methyltransferase</fullName>
    </recommendedName>
</protein>
<comment type="caution">
    <text evidence="1">The sequence shown here is derived from an EMBL/GenBank/DDBJ whole genome shotgun (WGS) entry which is preliminary data.</text>
</comment>
<keyword evidence="2" id="KW-1185">Reference proteome</keyword>
<name>A0ABW5X296_9FLAO</name>
<evidence type="ECO:0008006" key="3">
    <source>
        <dbReference type="Google" id="ProtNLM"/>
    </source>
</evidence>
<sequence>MYRTSSYVTEGAQTLLKENGYFIAVVNEVSPRMDPFIKVSKGSEFKIFGVKKY</sequence>
<dbReference type="RefSeq" id="WP_251740423.1">
    <property type="nucleotide sequence ID" value="NZ_JBHUOJ010000007.1"/>
</dbReference>
<reference evidence="2" key="1">
    <citation type="journal article" date="2019" name="Int. J. Syst. Evol. Microbiol.">
        <title>The Global Catalogue of Microorganisms (GCM) 10K type strain sequencing project: providing services to taxonomists for standard genome sequencing and annotation.</title>
        <authorList>
            <consortium name="The Broad Institute Genomics Platform"/>
            <consortium name="The Broad Institute Genome Sequencing Center for Infectious Disease"/>
            <person name="Wu L."/>
            <person name="Ma J."/>
        </authorList>
    </citation>
    <scope>NUCLEOTIDE SEQUENCE [LARGE SCALE GENOMIC DNA]</scope>
    <source>
        <strain evidence="2">KCTC 52925</strain>
    </source>
</reference>
<gene>
    <name evidence="1" type="ORF">ACFSYS_03690</name>
</gene>
<dbReference type="EMBL" id="JBHUOJ010000007">
    <property type="protein sequence ID" value="MFD2832375.1"/>
    <property type="molecule type" value="Genomic_DNA"/>
</dbReference>
<evidence type="ECO:0000313" key="1">
    <source>
        <dbReference type="EMBL" id="MFD2832375.1"/>
    </source>
</evidence>
<organism evidence="1 2">
    <name type="scientific">Christiangramia antarctica</name>
    <dbReference type="NCBI Taxonomy" id="2058158"/>
    <lineage>
        <taxon>Bacteria</taxon>
        <taxon>Pseudomonadati</taxon>
        <taxon>Bacteroidota</taxon>
        <taxon>Flavobacteriia</taxon>
        <taxon>Flavobacteriales</taxon>
        <taxon>Flavobacteriaceae</taxon>
        <taxon>Christiangramia</taxon>
    </lineage>
</organism>